<proteinExistence type="predicted"/>
<organism evidence="1 2">
    <name type="scientific">Nocardia stercoris</name>
    <dbReference type="NCBI Taxonomy" id="2483361"/>
    <lineage>
        <taxon>Bacteria</taxon>
        <taxon>Bacillati</taxon>
        <taxon>Actinomycetota</taxon>
        <taxon>Actinomycetes</taxon>
        <taxon>Mycobacteriales</taxon>
        <taxon>Nocardiaceae</taxon>
        <taxon>Nocardia</taxon>
    </lineage>
</organism>
<evidence type="ECO:0000313" key="1">
    <source>
        <dbReference type="EMBL" id="RMI30520.1"/>
    </source>
</evidence>
<protein>
    <submittedName>
        <fullName evidence="1">Uncharacterized protein</fullName>
    </submittedName>
</protein>
<sequence>MQAAGRFTNSPDAFSASRFDRIRSIGQGDDLTQVADRTGPHTRDTYLAANRTTIAAIVLWLR</sequence>
<name>A0A3M2L1B2_9NOCA</name>
<comment type="caution">
    <text evidence="1">The sequence shown here is derived from an EMBL/GenBank/DDBJ whole genome shotgun (WGS) entry which is preliminary data.</text>
</comment>
<keyword evidence="2" id="KW-1185">Reference proteome</keyword>
<accession>A0A3M2L1B2</accession>
<dbReference type="AlphaFoldDB" id="A0A3M2L1B2"/>
<reference evidence="1 2" key="1">
    <citation type="submission" date="2018-10" db="EMBL/GenBank/DDBJ databases">
        <title>Isolation from cow dung.</title>
        <authorList>
            <person name="Ling L."/>
        </authorList>
    </citation>
    <scope>NUCLEOTIDE SEQUENCE [LARGE SCALE GENOMIC DNA]</scope>
    <source>
        <strain evidence="1 2">NEAU-LL90</strain>
    </source>
</reference>
<gene>
    <name evidence="1" type="ORF">EBN03_20775</name>
</gene>
<dbReference type="Proteomes" id="UP000279275">
    <property type="component" value="Unassembled WGS sequence"/>
</dbReference>
<evidence type="ECO:0000313" key="2">
    <source>
        <dbReference type="Proteomes" id="UP000279275"/>
    </source>
</evidence>
<dbReference type="EMBL" id="RFFH01000009">
    <property type="protein sequence ID" value="RMI30520.1"/>
    <property type="molecule type" value="Genomic_DNA"/>
</dbReference>